<keyword evidence="5" id="KW-1185">Reference proteome</keyword>
<feature type="compositionally biased region" description="Low complexity" evidence="1">
    <location>
        <begin position="501"/>
        <end position="523"/>
    </location>
</feature>
<gene>
    <name evidence="4" type="ORF">QBC32DRAFT_113115</name>
</gene>
<dbReference type="Proteomes" id="UP001303222">
    <property type="component" value="Unassembled WGS sequence"/>
</dbReference>
<comment type="caution">
    <text evidence="4">The sequence shown here is derived from an EMBL/GenBank/DDBJ whole genome shotgun (WGS) entry which is preliminary data.</text>
</comment>
<evidence type="ECO:0000313" key="5">
    <source>
        <dbReference type="Proteomes" id="UP001303222"/>
    </source>
</evidence>
<feature type="compositionally biased region" description="Low complexity" evidence="1">
    <location>
        <begin position="532"/>
        <end position="547"/>
    </location>
</feature>
<reference evidence="4" key="1">
    <citation type="journal article" date="2023" name="Mol. Phylogenet. Evol.">
        <title>Genome-scale phylogeny and comparative genomics of the fungal order Sordariales.</title>
        <authorList>
            <person name="Hensen N."/>
            <person name="Bonometti L."/>
            <person name="Westerberg I."/>
            <person name="Brannstrom I.O."/>
            <person name="Guillou S."/>
            <person name="Cros-Aarteil S."/>
            <person name="Calhoun S."/>
            <person name="Haridas S."/>
            <person name="Kuo A."/>
            <person name="Mondo S."/>
            <person name="Pangilinan J."/>
            <person name="Riley R."/>
            <person name="LaButti K."/>
            <person name="Andreopoulos B."/>
            <person name="Lipzen A."/>
            <person name="Chen C."/>
            <person name="Yan M."/>
            <person name="Daum C."/>
            <person name="Ng V."/>
            <person name="Clum A."/>
            <person name="Steindorff A."/>
            <person name="Ohm R.A."/>
            <person name="Martin F."/>
            <person name="Silar P."/>
            <person name="Natvig D.O."/>
            <person name="Lalanne C."/>
            <person name="Gautier V."/>
            <person name="Ament-Velasquez S.L."/>
            <person name="Kruys A."/>
            <person name="Hutchinson M.I."/>
            <person name="Powell A.J."/>
            <person name="Barry K."/>
            <person name="Miller A.N."/>
            <person name="Grigoriev I.V."/>
            <person name="Debuchy R."/>
            <person name="Gladieux P."/>
            <person name="Hiltunen Thoren M."/>
            <person name="Johannesson H."/>
        </authorList>
    </citation>
    <scope>NUCLEOTIDE SEQUENCE</scope>
    <source>
        <strain evidence="4">CBS 626.80</strain>
    </source>
</reference>
<evidence type="ECO:0000256" key="1">
    <source>
        <dbReference type="SAM" id="MobiDB-lite"/>
    </source>
</evidence>
<keyword evidence="3" id="KW-0732">Signal</keyword>
<feature type="transmembrane region" description="Helical" evidence="2">
    <location>
        <begin position="86"/>
        <end position="107"/>
    </location>
</feature>
<feature type="region of interest" description="Disordered" evidence="1">
    <location>
        <begin position="365"/>
        <end position="547"/>
    </location>
</feature>
<evidence type="ECO:0000256" key="3">
    <source>
        <dbReference type="SAM" id="SignalP"/>
    </source>
</evidence>
<keyword evidence="2" id="KW-0812">Transmembrane</keyword>
<accession>A0AAN6SGQ0</accession>
<dbReference type="EMBL" id="MU859101">
    <property type="protein sequence ID" value="KAK3953702.1"/>
    <property type="molecule type" value="Genomic_DNA"/>
</dbReference>
<sequence length="651" mass="69952">MPPGIRTSTSRNTVKYNSAWVLSLLTTSLVQLCLAVPSPANGQPDLSPRGNNNPLNIDWDPAPAPEDGPPLSRGALRDPAYLPAQIGGIVGSYAVSLVIVAILLLVLSKGRRQALMNADLPDQDKYLNFNPLPAYLQQTEEEFKQTLAQFHGHEQGQQFLQQQQQQEQGQVPPPLPTLQIPQSPYRNWGFREGPLSASRSQHSIISAGSPTSTILAAGYDLSVDQTVIQHDRAMAQQQLEEMYKHVMEQEEAKAEGREYIPPYLPRPSVSSFASQQQPQHQQASATPGTIRKNKPSNLNLSKEKEEKQSRGSSLLNFLKSPRKNKAPQGLSISSPIMTPMSATFPRGYHPDVDGAQEMNPIPARHYAPAKPPPIPSDVLPFRRQNSGGQAQYPTPDISPVSTQSIDQRIDVALHRPPTRGERGERQGARSDERLPSHVRDTSAASNASSLTGDAYLADPPSAVSERSTSGLVSGSGTVGLPSSPRPGANRFPSLDSTRTLPSSPKPGASFSSSTRSGVSGGSSLRAPAPAPLGSMSLNGNGSASSSAVRAGGALPLRAYEPSLASPTSGSQTTKQTVFTRQVNGPLSPGMSTAGLRTPWTGAPVPYSPYQPFSPVVPITPSLVTKADRKRMKRFEPKTPTVEMVRSEEDIW</sequence>
<feature type="region of interest" description="Disordered" evidence="1">
    <location>
        <begin position="40"/>
        <end position="72"/>
    </location>
</feature>
<feature type="compositionally biased region" description="Low complexity" evidence="1">
    <location>
        <begin position="467"/>
        <end position="482"/>
    </location>
</feature>
<feature type="compositionally biased region" description="Polar residues" evidence="1">
    <location>
        <begin position="442"/>
        <end position="451"/>
    </location>
</feature>
<feature type="compositionally biased region" description="Low complexity" evidence="1">
    <location>
        <begin position="270"/>
        <end position="285"/>
    </location>
</feature>
<proteinExistence type="predicted"/>
<reference evidence="4" key="2">
    <citation type="submission" date="2023-06" db="EMBL/GenBank/DDBJ databases">
        <authorList>
            <consortium name="Lawrence Berkeley National Laboratory"/>
            <person name="Mondo S.J."/>
            <person name="Hensen N."/>
            <person name="Bonometti L."/>
            <person name="Westerberg I."/>
            <person name="Brannstrom I.O."/>
            <person name="Guillou S."/>
            <person name="Cros-Aarteil S."/>
            <person name="Calhoun S."/>
            <person name="Haridas S."/>
            <person name="Kuo A."/>
            <person name="Pangilinan J."/>
            <person name="Riley R."/>
            <person name="Labutti K."/>
            <person name="Andreopoulos B."/>
            <person name="Lipzen A."/>
            <person name="Chen C."/>
            <person name="Yanf M."/>
            <person name="Daum C."/>
            <person name="Ng V."/>
            <person name="Clum A."/>
            <person name="Steindorff A."/>
            <person name="Ohm R."/>
            <person name="Martin F."/>
            <person name="Silar P."/>
            <person name="Natvig D."/>
            <person name="Lalanne C."/>
            <person name="Gautier V."/>
            <person name="Ament-Velasquez S.L."/>
            <person name="Kruys A."/>
            <person name="Hutchinson M.I."/>
            <person name="Powell A.J."/>
            <person name="Barry K."/>
            <person name="Miller A.N."/>
            <person name="Grigoriev I.V."/>
            <person name="Debuchy R."/>
            <person name="Gladieux P."/>
            <person name="Thoren M.H."/>
            <person name="Johannesson H."/>
        </authorList>
    </citation>
    <scope>NUCLEOTIDE SEQUENCE</scope>
    <source>
        <strain evidence="4">CBS 626.80</strain>
    </source>
</reference>
<keyword evidence="2" id="KW-1133">Transmembrane helix</keyword>
<feature type="compositionally biased region" description="Basic and acidic residues" evidence="1">
    <location>
        <begin position="407"/>
        <end position="440"/>
    </location>
</feature>
<protein>
    <submittedName>
        <fullName evidence="4">Uncharacterized protein</fullName>
    </submittedName>
</protein>
<organism evidence="4 5">
    <name type="scientific">Pseudoneurospora amorphoporcata</name>
    <dbReference type="NCBI Taxonomy" id="241081"/>
    <lineage>
        <taxon>Eukaryota</taxon>
        <taxon>Fungi</taxon>
        <taxon>Dikarya</taxon>
        <taxon>Ascomycota</taxon>
        <taxon>Pezizomycotina</taxon>
        <taxon>Sordariomycetes</taxon>
        <taxon>Sordariomycetidae</taxon>
        <taxon>Sordariales</taxon>
        <taxon>Sordariaceae</taxon>
        <taxon>Pseudoneurospora</taxon>
    </lineage>
</organism>
<feature type="compositionally biased region" description="Polar residues" evidence="1">
    <location>
        <begin position="383"/>
        <end position="392"/>
    </location>
</feature>
<feature type="chain" id="PRO_5042998667" evidence="3">
    <location>
        <begin position="36"/>
        <end position="651"/>
    </location>
</feature>
<feature type="signal peptide" evidence="3">
    <location>
        <begin position="1"/>
        <end position="35"/>
    </location>
</feature>
<name>A0AAN6SGQ0_9PEZI</name>
<keyword evidence="2" id="KW-0472">Membrane</keyword>
<evidence type="ECO:0000256" key="2">
    <source>
        <dbReference type="SAM" id="Phobius"/>
    </source>
</evidence>
<evidence type="ECO:0000313" key="4">
    <source>
        <dbReference type="EMBL" id="KAK3953702.1"/>
    </source>
</evidence>
<dbReference type="AlphaFoldDB" id="A0AAN6SGQ0"/>
<feature type="region of interest" description="Disordered" evidence="1">
    <location>
        <begin position="260"/>
        <end position="337"/>
    </location>
</feature>